<feature type="non-terminal residue" evidence="7">
    <location>
        <position position="1"/>
    </location>
</feature>
<feature type="domain" description="Sporulation regulator WhiA C-terminal" evidence="4">
    <location>
        <begin position="207"/>
        <end position="289"/>
    </location>
</feature>
<dbReference type="InterPro" id="IPR039518">
    <property type="entry name" value="WhiA_LAGLIDADG_dom"/>
</dbReference>
<dbReference type="GO" id="GO:0043937">
    <property type="term" value="P:regulation of sporulation"/>
    <property type="evidence" value="ECO:0007669"/>
    <property type="project" value="InterPro"/>
</dbReference>
<keyword evidence="2" id="KW-0238">DNA-binding</keyword>
<dbReference type="HAMAP" id="MF_01420">
    <property type="entry name" value="HTH_type_WhiA"/>
    <property type="match status" value="1"/>
</dbReference>
<keyword evidence="1" id="KW-0132">Cell division</keyword>
<name>X0YQ29_9ZZZZ</name>
<keyword evidence="3" id="KW-0131">Cell cycle</keyword>
<evidence type="ECO:0000259" key="5">
    <source>
        <dbReference type="Pfam" id="PF10298"/>
    </source>
</evidence>
<dbReference type="PANTHER" id="PTHR37307">
    <property type="entry name" value="CELL DIVISION PROTEIN WHIA-RELATED"/>
    <property type="match status" value="1"/>
</dbReference>
<organism evidence="7">
    <name type="scientific">marine sediment metagenome</name>
    <dbReference type="NCBI Taxonomy" id="412755"/>
    <lineage>
        <taxon>unclassified sequences</taxon>
        <taxon>metagenomes</taxon>
        <taxon>ecological metagenomes</taxon>
    </lineage>
</organism>
<comment type="caution">
    <text evidence="7">The sequence shown here is derived from an EMBL/GenBank/DDBJ whole genome shotgun (WGS) entry which is preliminary data.</text>
</comment>
<dbReference type="InterPro" id="IPR018478">
    <property type="entry name" value="Sporu_reg_WhiA_N_dom"/>
</dbReference>
<evidence type="ECO:0000259" key="6">
    <source>
        <dbReference type="Pfam" id="PF14527"/>
    </source>
</evidence>
<evidence type="ECO:0008006" key="8">
    <source>
        <dbReference type="Google" id="ProtNLM"/>
    </source>
</evidence>
<dbReference type="GO" id="GO:0051301">
    <property type="term" value="P:cell division"/>
    <property type="evidence" value="ECO:0007669"/>
    <property type="project" value="UniProtKB-KW"/>
</dbReference>
<proteinExistence type="inferred from homology"/>
<protein>
    <recommendedName>
        <fullName evidence="8">DOD-type homing endonuclease domain-containing protein</fullName>
    </recommendedName>
</protein>
<dbReference type="NCBIfam" id="TIGR00647">
    <property type="entry name" value="DNA_bind_WhiA"/>
    <property type="match status" value="1"/>
</dbReference>
<feature type="domain" description="WhiA LAGLIDADG-like" evidence="6">
    <location>
        <begin position="114"/>
        <end position="204"/>
    </location>
</feature>
<dbReference type="InterPro" id="IPR027434">
    <property type="entry name" value="Homing_endonucl"/>
</dbReference>
<evidence type="ECO:0000313" key="7">
    <source>
        <dbReference type="EMBL" id="GAG58350.1"/>
    </source>
</evidence>
<gene>
    <name evidence="7" type="ORF">S01H4_09702</name>
</gene>
<dbReference type="Gene3D" id="3.10.28.10">
    <property type="entry name" value="Homing endonucleases"/>
    <property type="match status" value="1"/>
</dbReference>
<evidence type="ECO:0000256" key="1">
    <source>
        <dbReference type="ARBA" id="ARBA00022618"/>
    </source>
</evidence>
<dbReference type="Pfam" id="PF02650">
    <property type="entry name" value="HTH_WhiA"/>
    <property type="match status" value="1"/>
</dbReference>
<dbReference type="AlphaFoldDB" id="X0YQ29"/>
<dbReference type="GO" id="GO:0003677">
    <property type="term" value="F:DNA binding"/>
    <property type="evidence" value="ECO:0007669"/>
    <property type="project" value="UniProtKB-KW"/>
</dbReference>
<evidence type="ECO:0000256" key="2">
    <source>
        <dbReference type="ARBA" id="ARBA00023125"/>
    </source>
</evidence>
<dbReference type="Pfam" id="PF14527">
    <property type="entry name" value="LAGLIDADG_WhiA"/>
    <property type="match status" value="1"/>
</dbReference>
<evidence type="ECO:0000256" key="3">
    <source>
        <dbReference type="ARBA" id="ARBA00023306"/>
    </source>
</evidence>
<dbReference type="SUPFAM" id="SSF55608">
    <property type="entry name" value="Homing endonucleases"/>
    <property type="match status" value="1"/>
</dbReference>
<sequence>PKKICCQKAELYVAIRMSGRIKKEKQNFGIKIRTENASVARKIITLIKKLFKEEINTYIKFNSYRNKRKRYFIEIPFQKKTAKFLKMLKYLDDNFEVRDKISSDFIRKKCCKISFLRSCFYSRGYISKPESGYHLEILTNSQDDAKYILKILNGFHINPKIYKRRGFFVVYLKKSEDIFNFLKLIGAHGTVLNLESIKVLKEAKSYIKRIVNFEAANLNKTIKASYKQIDNIIKIDNSIGLDLLPEALREISYIRLEYPQASLSELGKLGSKIISKSAVNNRLRRIQKIVETL</sequence>
<reference evidence="7" key="1">
    <citation type="journal article" date="2014" name="Front. Microbiol.">
        <title>High frequency of phylogenetically diverse reductive dehalogenase-homologous genes in deep subseafloor sedimentary metagenomes.</title>
        <authorList>
            <person name="Kawai M."/>
            <person name="Futagami T."/>
            <person name="Toyoda A."/>
            <person name="Takaki Y."/>
            <person name="Nishi S."/>
            <person name="Hori S."/>
            <person name="Arai W."/>
            <person name="Tsubouchi T."/>
            <person name="Morono Y."/>
            <person name="Uchiyama I."/>
            <person name="Ito T."/>
            <person name="Fujiyama A."/>
            <person name="Inagaki F."/>
            <person name="Takami H."/>
        </authorList>
    </citation>
    <scope>NUCLEOTIDE SEQUENCE</scope>
    <source>
        <strain evidence="7">Expedition CK06-06</strain>
    </source>
</reference>
<dbReference type="InterPro" id="IPR003802">
    <property type="entry name" value="Sporulation_regulator_WhiA"/>
</dbReference>
<evidence type="ECO:0000259" key="4">
    <source>
        <dbReference type="Pfam" id="PF02650"/>
    </source>
</evidence>
<dbReference type="EMBL" id="BART01003562">
    <property type="protein sequence ID" value="GAG58350.1"/>
    <property type="molecule type" value="Genomic_DNA"/>
</dbReference>
<accession>X0YQ29</accession>
<feature type="domain" description="Sporulation transcription regulator WhiA N-terminal" evidence="5">
    <location>
        <begin position="5"/>
        <end position="86"/>
    </location>
</feature>
<dbReference type="Pfam" id="PF10298">
    <property type="entry name" value="WhiA_N"/>
    <property type="match status" value="1"/>
</dbReference>
<dbReference type="PANTHER" id="PTHR37307:SF1">
    <property type="entry name" value="CELL DIVISION PROTEIN WHIA-RELATED"/>
    <property type="match status" value="1"/>
</dbReference>
<dbReference type="InterPro" id="IPR023054">
    <property type="entry name" value="Sporulation_regulator_WhiA_C"/>
</dbReference>